<dbReference type="SUPFAM" id="SSF69318">
    <property type="entry name" value="Integrin alpha N-terminal domain"/>
    <property type="match status" value="1"/>
</dbReference>
<dbReference type="Proteomes" id="UP000567885">
    <property type="component" value="Unassembled WGS sequence"/>
</dbReference>
<dbReference type="InterPro" id="IPR003284">
    <property type="entry name" value="Sal_SpvB"/>
</dbReference>
<dbReference type="Gene3D" id="2.180.10.10">
    <property type="entry name" value="RHS repeat-associated core"/>
    <property type="match status" value="2"/>
</dbReference>
<dbReference type="Pfam" id="PF09533">
    <property type="entry name" value="DUF2380"/>
    <property type="match status" value="1"/>
</dbReference>
<dbReference type="Pfam" id="PF12256">
    <property type="entry name" value="TcdB_toxin_midN"/>
    <property type="match status" value="1"/>
</dbReference>
<gene>
    <name evidence="7" type="ORF">FHETE_793</name>
</gene>
<feature type="region of interest" description="Disordered" evidence="4">
    <location>
        <begin position="2254"/>
        <end position="2307"/>
    </location>
</feature>
<keyword evidence="2" id="KW-0964">Secreted</keyword>
<dbReference type="InterPro" id="IPR028994">
    <property type="entry name" value="Integrin_alpha_N"/>
</dbReference>
<dbReference type="Pfam" id="PF12255">
    <property type="entry name" value="TcdB_toxin_midC"/>
    <property type="match status" value="1"/>
</dbReference>
<dbReference type="EMBL" id="JAAGWQ010000012">
    <property type="protein sequence ID" value="KAF5679376.1"/>
    <property type="molecule type" value="Genomic_DNA"/>
</dbReference>
<evidence type="ECO:0000256" key="3">
    <source>
        <dbReference type="ARBA" id="ARBA00023026"/>
    </source>
</evidence>
<dbReference type="GO" id="GO:0005576">
    <property type="term" value="C:extracellular region"/>
    <property type="evidence" value="ECO:0007669"/>
    <property type="project" value="UniProtKB-SubCell"/>
</dbReference>
<keyword evidence="8" id="KW-1185">Reference proteome</keyword>
<evidence type="ECO:0000313" key="8">
    <source>
        <dbReference type="Proteomes" id="UP000567885"/>
    </source>
</evidence>
<evidence type="ECO:0000313" key="7">
    <source>
        <dbReference type="EMBL" id="KAF5679376.1"/>
    </source>
</evidence>
<feature type="domain" description="Insecticide toxin TcdB middle/N-terminal" evidence="6">
    <location>
        <begin position="752"/>
        <end position="880"/>
    </location>
</feature>
<dbReference type="GO" id="GO:0005737">
    <property type="term" value="C:cytoplasm"/>
    <property type="evidence" value="ECO:0007669"/>
    <property type="project" value="InterPro"/>
</dbReference>
<evidence type="ECO:0000256" key="4">
    <source>
        <dbReference type="SAM" id="MobiDB-lite"/>
    </source>
</evidence>
<evidence type="ECO:0000259" key="6">
    <source>
        <dbReference type="Pfam" id="PF12256"/>
    </source>
</evidence>
<comment type="subcellular location">
    <subcellularLocation>
        <location evidence="1">Secreted</location>
    </subcellularLocation>
</comment>
<feature type="compositionally biased region" description="Polar residues" evidence="4">
    <location>
        <begin position="29"/>
        <end position="56"/>
    </location>
</feature>
<feature type="region of interest" description="Disordered" evidence="4">
    <location>
        <begin position="1"/>
        <end position="62"/>
    </location>
</feature>
<dbReference type="Pfam" id="PF03534">
    <property type="entry name" value="SpvB"/>
    <property type="match status" value="1"/>
</dbReference>
<dbReference type="InterPro" id="IPR050708">
    <property type="entry name" value="T6SS_VgrG/RHS"/>
</dbReference>
<name>A0A8H5TYA6_FUSHE</name>
<proteinExistence type="predicted"/>
<feature type="domain" description="Insecticide toxin TcdB middle/C-terminal" evidence="5">
    <location>
        <begin position="967"/>
        <end position="1078"/>
    </location>
</feature>
<comment type="caution">
    <text evidence="7">The sequence shown here is derived from an EMBL/GenBank/DDBJ whole genome shotgun (WGS) entry which is preliminary data.</text>
</comment>
<dbReference type="PRINTS" id="PR01341">
    <property type="entry name" value="SALSPVBPROT"/>
</dbReference>
<accession>A0A8H5TYA6</accession>
<dbReference type="InterPro" id="IPR022044">
    <property type="entry name" value="TcdB_toxin_mid/C"/>
</dbReference>
<protein>
    <submittedName>
        <fullName evidence="7">RHS repeat-associated core domain-containing protein</fullName>
    </submittedName>
</protein>
<dbReference type="PANTHER" id="PTHR32305:SF15">
    <property type="entry name" value="PROTEIN RHSA-RELATED"/>
    <property type="match status" value="1"/>
</dbReference>
<organism evidence="7 8">
    <name type="scientific">Fusarium heterosporum</name>
    <dbReference type="NCBI Taxonomy" id="42747"/>
    <lineage>
        <taxon>Eukaryota</taxon>
        <taxon>Fungi</taxon>
        <taxon>Dikarya</taxon>
        <taxon>Ascomycota</taxon>
        <taxon>Pezizomycotina</taxon>
        <taxon>Sordariomycetes</taxon>
        <taxon>Hypocreomycetidae</taxon>
        <taxon>Hypocreales</taxon>
        <taxon>Nectriaceae</taxon>
        <taxon>Fusarium</taxon>
        <taxon>Fusarium heterosporum species complex</taxon>
    </lineage>
</organism>
<dbReference type="InterPro" id="IPR011755">
    <property type="entry name" value="CHP02269_MYXXA"/>
</dbReference>
<dbReference type="PANTHER" id="PTHR32305">
    <property type="match status" value="1"/>
</dbReference>
<dbReference type="InterPro" id="IPR022045">
    <property type="entry name" value="TcdB_toxin_mid/N"/>
</dbReference>
<dbReference type="InterPro" id="IPR022385">
    <property type="entry name" value="Rhs_assc_core"/>
</dbReference>
<dbReference type="NCBIfam" id="TIGR03696">
    <property type="entry name" value="Rhs_assc_core"/>
    <property type="match status" value="1"/>
</dbReference>
<keyword evidence="3" id="KW-0843">Virulence</keyword>
<feature type="compositionally biased region" description="Basic and acidic residues" evidence="4">
    <location>
        <begin position="2278"/>
        <end position="2287"/>
    </location>
</feature>
<reference evidence="7 8" key="1">
    <citation type="submission" date="2020-05" db="EMBL/GenBank/DDBJ databases">
        <title>Identification and distribution of gene clusters putatively required for synthesis of sphingolipid metabolism inhibitors in phylogenetically diverse species of the filamentous fungus Fusarium.</title>
        <authorList>
            <person name="Kim H.-S."/>
            <person name="Busman M."/>
            <person name="Brown D.W."/>
            <person name="Divon H."/>
            <person name="Uhlig S."/>
            <person name="Proctor R.H."/>
        </authorList>
    </citation>
    <scope>NUCLEOTIDE SEQUENCE [LARGE SCALE GENOMIC DNA]</scope>
    <source>
        <strain evidence="7 8">NRRL 20693</strain>
    </source>
</reference>
<evidence type="ECO:0000256" key="1">
    <source>
        <dbReference type="ARBA" id="ARBA00004613"/>
    </source>
</evidence>
<evidence type="ECO:0000256" key="2">
    <source>
        <dbReference type="ARBA" id="ARBA00022525"/>
    </source>
</evidence>
<dbReference type="OrthoDB" id="5426877at2759"/>
<evidence type="ECO:0000259" key="5">
    <source>
        <dbReference type="Pfam" id="PF12255"/>
    </source>
</evidence>
<sequence length="2544" mass="285784">MTTPSIFHSTPKREPMEGPEMGPGIKPVQATSDGVSGSSGQPSGNKGPQLISTQKPTGGGAIKSIDEKFSALPATGAFSLTIPIPSTEARPGGTPSLALGYSSGGGNGPFGLGWTLNLGQISRRVSKGRPRYEDAHNSDVFILADQEDLVPMSEIPDHQGDYVIRKYRPRSEGAFARIEQLTNKNDPSDAFWCITSKDNVLSVYGRDDNSKIQLAKAGSAVEHTEPKIFSWLLCETYDCHGNTISYVYKAEDDVGIDRNAINEHNRTSDSRSAQRYIKSVRYGNTAPMMRSSLKDTAVSGSFLSQLPSTEWLFQLVFDYGDHHPVEPVPDSNGLWLCRKDPFSSYRQGFEVRTYRLCHRVLMFHRFPDELSVDALLVHSLDLSYREQPTISFLTKATSRGYMSRKTDDTLPGGVGPYFSRALPSLDFEYTQSATSESLARSSVKKVDSKSLENLPEGVSGRYQWLDLHGEGLSGVFSAQGDAWFYKRNLSSLGSSSSSQDGVLDWTATLGAMEVVHQLPNVTANERPRFVDLAGDGSLDFADMTGPVKGFYSATPFGPDMVPGQWDNFRPFKSWPAGVDVDSPDLRFIDLTGDGIADILVTEQQVFTFYPSLGVDGYGEPRRIYQEGDEERGPRVLFSDPSESIYFADMSGDGTSDLCRIRNGEVSFWPNLGYGVFGAKVAMCDSPYFDRPEAFTQRRVLLADIDGSGTTDIIYLGSEAVTLYFNNSGNGWAKPEHLPSSFLPRIDIESGITATDILGNGTACLVWSSSAATNSSNPLQYIDFHNGIKPHLLIKTNNNVGKETNLSYLPSTTFYLRDERDGSPWVTRLPFPVQCLESVRTYDAVGRSYHTARYAYHHGYYDRHDREFRGFGMVEQWDTEEFEISQRLSPMDVANVDQLSFSAPVLTKRWYHTGAYLGHESLQRLMARGYAGANDLTTDEFKQYFVNEVLRDVIPDAKTLTAAEMRDATRTLKGSLLREELFALDGSVKAQLPLQIKDYGFNVKVLQRHGVSDVAVCQSFQREQISYSSERAMNDHRIQHSMVLGVDEYGNILNSVQIAYGRETGKTALTGVPKRLQETTCIVLDCASYTNVVNDGPEYRTPLQSSVSKYELFGIDLGDGETRFHPDDFGIDKFSEIPFESTIPKDALIKRVMARKITLYRKNDLTDLLSLGRLESMALEGSSYTLCFTPELLKKYQRDGKSLVPSPEDTLCKRYKYESLEGQDQWWLPTAQLYYHNDSAATPSVELESAKKHFFTPVRMTDPFGNSSLIELDSYNLNQKSSTDALGNISQYVYDYRTMKLVLETDPNGNRTAYIYDCCARLVASALMGKIDQNIGDSLEGIHPEMTEHEAADFAAEPLKYSPGILKGATVRYVYDLDQYSRGKGPSTPSFASTLSRATHVHEVPQGSQSKISCSFDYFDSFGRAIQTKTIAERDPSTPLSPRWVGSAWRMLDNKGNSVRIFNPFFDDTHAFKSEHRAGVSPYFMYDALGRLVATATPSHTWTKVVYGSWETLHYDSNDTVLMDPRWDEDVGNYFQRLPDQEYLPSWYDQRENGALGTAEKDAADKTAKHSNTPTTLCLDSMGNEFLWIKDNGDEKFVTYRVFDAKGLSRETRDAKGRLIERKSYDMAGNDVLQETMDVSNLWTLHDVMGRAVLMWRGQDQTWRKEYDAQGRETKKFLLEGEKAEILYEMKTYGESESGPEERNLRGQLFRVYDQAGIDTYLEYDFTDVLITSQRQLAVEYRSTLDWSVPVDIALQSDTYTERTHQNALSQVTYSQASDGSASRYTYNDAGLLDMIESNIRGEKSSTGNLLWKKYVIGVDYNELSFATAIYYGNGQEMINAFDPLTLRLKKRQTLFSSTARAPKVLQSLDYTYDPSGNITFIRNDAQQDIFFRNRVVSPDANYSYDPTYRLIESSGREQLDNGSGSRSSNMGPAYPGAFQTFDATSDAPRDGMPLNRYIESYKYDSANNILSIQHDASGYEGRAWTRTYTYEEKNALEPESFGNRVSSTRVGSTIERYGYGGRGGQFGCLTSMPHLANMEWDAMEQLRTTTRQVVRDGVGPTPERTWYVYDSQGTRIRKIIERQESQVGSAISDVPRKLKEWLYFGEYELFCKYAGDGTTIVLQNETFHVNGSNGRIALLEDWTGDGNPSRLVRYQICDHLDAVSIEVDENGILVSYEEYSAYGNTTFQMQDSQRPKRFRWSSKERDKENGLYYSEARYYAPWLGRWVSADPAGIEDDMNVFTYVSCKPTAYSDPTGLGKTPKNKKHKTPLKPVTKQIQKPDRSDNRNALRHRKIHEKRDAAANTAPIQATEASIAEGEASMRNLLAVTWERTQLHHVYPQEYRAEFNEIGIDVDNFTVSLTDEVHRICTVGGTANGTTLGKWNDRWDKLFFREQSRGYYAQMTGYEKLKPAAKEAVRMNLQISARTVCGIIMAEYGLRHLHKDGEPKFLDYNYVQNMKEDSERSQIKSANLVHHEDWETISSVSFNAAASESGTASQVSSLQFKVSIKDFASLTGKEKKLLSKLMASGSVTPPSSVSTKGKKKK</sequence>